<protein>
    <recommendedName>
        <fullName evidence="5">Secreted protein</fullName>
    </recommendedName>
</protein>
<sequence>MRTALLAAIAILMLALALSACAASRPGPDDRLLLGGSSAQPSPAPSSNMVKAKPGEVDYSCKVDADCAVKDVGNCCGYYPQCVNADSPTFPDQVKAECAREGRSSICGFPSIESCQCVQGRCAAKTGMQGGEQEITQ</sequence>
<evidence type="ECO:0000313" key="4">
    <source>
        <dbReference type="Proteomes" id="UP000613768"/>
    </source>
</evidence>
<name>A0AAW3ZQJ2_9GAMM</name>
<comment type="caution">
    <text evidence="3">The sequence shown here is derived from an EMBL/GenBank/DDBJ whole genome shotgun (WGS) entry which is preliminary data.</text>
</comment>
<dbReference type="RefSeq" id="WP_192031640.1">
    <property type="nucleotide sequence ID" value="NZ_JACYTR010000099.1"/>
</dbReference>
<proteinExistence type="predicted"/>
<evidence type="ECO:0000256" key="2">
    <source>
        <dbReference type="SAM" id="SignalP"/>
    </source>
</evidence>
<keyword evidence="2" id="KW-0732">Signal</keyword>
<dbReference type="EMBL" id="JACYTR010000099">
    <property type="protein sequence ID" value="MBD8528223.1"/>
    <property type="molecule type" value="Genomic_DNA"/>
</dbReference>
<accession>A0AAW3ZQJ2</accession>
<feature type="chain" id="PRO_5043845514" description="Secreted protein" evidence="2">
    <location>
        <begin position="23"/>
        <end position="137"/>
    </location>
</feature>
<keyword evidence="4" id="KW-1185">Reference proteome</keyword>
<feature type="signal peptide" evidence="2">
    <location>
        <begin position="1"/>
        <end position="22"/>
    </location>
</feature>
<dbReference type="AlphaFoldDB" id="A0AAW3ZQJ2"/>
<feature type="region of interest" description="Disordered" evidence="1">
    <location>
        <begin position="32"/>
        <end position="51"/>
    </location>
</feature>
<gene>
    <name evidence="3" type="ORF">IFO71_20945</name>
</gene>
<organism evidence="3 4">
    <name type="scientific">Pseudomarimonas arenosa</name>
    <dbReference type="NCBI Taxonomy" id="2774145"/>
    <lineage>
        <taxon>Bacteria</taxon>
        <taxon>Pseudomonadati</taxon>
        <taxon>Pseudomonadota</taxon>
        <taxon>Gammaproteobacteria</taxon>
        <taxon>Lysobacterales</taxon>
        <taxon>Lysobacteraceae</taxon>
        <taxon>Pseudomarimonas</taxon>
    </lineage>
</organism>
<feature type="compositionally biased region" description="Low complexity" evidence="1">
    <location>
        <begin position="37"/>
        <end position="47"/>
    </location>
</feature>
<evidence type="ECO:0000256" key="1">
    <source>
        <dbReference type="SAM" id="MobiDB-lite"/>
    </source>
</evidence>
<evidence type="ECO:0008006" key="5">
    <source>
        <dbReference type="Google" id="ProtNLM"/>
    </source>
</evidence>
<reference evidence="3 4" key="1">
    <citation type="submission" date="2020-09" db="EMBL/GenBank/DDBJ databases">
        <title>Pseudoxanthomonas sp. CAU 1598 isolated from sand of Yaerae Beach.</title>
        <authorList>
            <person name="Kim W."/>
        </authorList>
    </citation>
    <scope>NUCLEOTIDE SEQUENCE [LARGE SCALE GENOMIC DNA]</scope>
    <source>
        <strain evidence="3 4">CAU 1598</strain>
    </source>
</reference>
<evidence type="ECO:0000313" key="3">
    <source>
        <dbReference type="EMBL" id="MBD8528223.1"/>
    </source>
</evidence>
<dbReference type="PROSITE" id="PS51257">
    <property type="entry name" value="PROKAR_LIPOPROTEIN"/>
    <property type="match status" value="1"/>
</dbReference>
<dbReference type="Proteomes" id="UP000613768">
    <property type="component" value="Unassembled WGS sequence"/>
</dbReference>